<feature type="region of interest" description="Disordered" evidence="12">
    <location>
        <begin position="1093"/>
        <end position="1164"/>
    </location>
</feature>
<keyword evidence="13" id="KW-0472">Membrane</keyword>
<organism evidence="17 18">
    <name type="scientific">Puccinia striiformis</name>
    <dbReference type="NCBI Taxonomy" id="27350"/>
    <lineage>
        <taxon>Eukaryota</taxon>
        <taxon>Fungi</taxon>
        <taxon>Dikarya</taxon>
        <taxon>Basidiomycota</taxon>
        <taxon>Pucciniomycotina</taxon>
        <taxon>Pucciniomycetes</taxon>
        <taxon>Pucciniales</taxon>
        <taxon>Pucciniaceae</taxon>
        <taxon>Puccinia</taxon>
    </lineage>
</organism>
<feature type="domain" description="Pre-mRNA-splicing factor SYF1 central HAT repeats" evidence="14">
    <location>
        <begin position="559"/>
        <end position="713"/>
    </location>
</feature>
<evidence type="ECO:0000256" key="1">
    <source>
        <dbReference type="ARBA" id="ARBA00004123"/>
    </source>
</evidence>
<keyword evidence="13" id="KW-0812">Transmembrane</keyword>
<evidence type="ECO:0000256" key="9">
    <source>
        <dbReference type="ARBA" id="ARBA00037272"/>
    </source>
</evidence>
<dbReference type="InterPro" id="IPR055433">
    <property type="entry name" value="HAT_Syf1-like_N"/>
</dbReference>
<feature type="domain" description="Pre-mRNA-splicing factor Syf1/CRNKL1-like C-terminal HAT-repeats" evidence="15">
    <location>
        <begin position="715"/>
        <end position="1123"/>
    </location>
</feature>
<evidence type="ECO:0000256" key="2">
    <source>
        <dbReference type="ARBA" id="ARBA00008644"/>
    </source>
</evidence>
<feature type="region of interest" description="Disordered" evidence="12">
    <location>
        <begin position="533"/>
        <end position="557"/>
    </location>
</feature>
<feature type="compositionally biased region" description="Polar residues" evidence="12">
    <location>
        <begin position="1093"/>
        <end position="1107"/>
    </location>
</feature>
<feature type="region of interest" description="Disordered" evidence="12">
    <location>
        <begin position="395"/>
        <end position="425"/>
    </location>
</feature>
<gene>
    <name evidence="17" type="ORF">PSTT_04149</name>
</gene>
<keyword evidence="18" id="KW-1185">Reference proteome</keyword>
<accession>A0A2S4VTM4</accession>
<comment type="caution">
    <text evidence="17">The sequence shown here is derived from an EMBL/GenBank/DDBJ whole genome shotgun (WGS) entry which is preliminary data.</text>
</comment>
<dbReference type="InterPro" id="IPR045075">
    <property type="entry name" value="Syf1-like"/>
</dbReference>
<evidence type="ECO:0000256" key="8">
    <source>
        <dbReference type="ARBA" id="ARBA00023242"/>
    </source>
</evidence>
<comment type="similarity">
    <text evidence="2">Belongs to the crooked-neck family.</text>
</comment>
<keyword evidence="13" id="KW-1133">Transmembrane helix</keyword>
<name>A0A2S4VTM4_9BASI</name>
<evidence type="ECO:0000259" key="16">
    <source>
        <dbReference type="Pfam" id="PF23233"/>
    </source>
</evidence>
<dbReference type="PANTHER" id="PTHR11246">
    <property type="entry name" value="PRE-MRNA SPLICING FACTOR"/>
    <property type="match status" value="1"/>
</dbReference>
<dbReference type="Proteomes" id="UP000239156">
    <property type="component" value="Unassembled WGS sequence"/>
</dbReference>
<dbReference type="EMBL" id="PKSL01000028">
    <property type="protein sequence ID" value="POW12884.1"/>
    <property type="molecule type" value="Genomic_DNA"/>
</dbReference>
<feature type="domain" description="Pre-mRNA-splicing factor Syf1-like N-terminal HAT-repeats" evidence="16">
    <location>
        <begin position="287"/>
        <end position="378"/>
    </location>
</feature>
<feature type="compositionally biased region" description="Low complexity" evidence="12">
    <location>
        <begin position="1402"/>
        <end position="1412"/>
    </location>
</feature>
<dbReference type="SMART" id="SM00386">
    <property type="entry name" value="HAT"/>
    <property type="match status" value="8"/>
</dbReference>
<keyword evidence="7" id="KW-0508">mRNA splicing</keyword>
<evidence type="ECO:0000256" key="7">
    <source>
        <dbReference type="ARBA" id="ARBA00023187"/>
    </source>
</evidence>
<evidence type="ECO:0000313" key="17">
    <source>
        <dbReference type="EMBL" id="POW12884.1"/>
    </source>
</evidence>
<dbReference type="Gene3D" id="1.25.40.10">
    <property type="entry name" value="Tetratricopeptide repeat domain"/>
    <property type="match status" value="2"/>
</dbReference>
<dbReference type="PANTHER" id="PTHR11246:SF5">
    <property type="entry name" value="PRE-MRNA-SPLICING FACTOR SYF1"/>
    <property type="match status" value="1"/>
</dbReference>
<evidence type="ECO:0000256" key="13">
    <source>
        <dbReference type="SAM" id="Phobius"/>
    </source>
</evidence>
<feature type="region of interest" description="Disordered" evidence="12">
    <location>
        <begin position="1351"/>
        <end position="1472"/>
    </location>
</feature>
<evidence type="ECO:0000256" key="11">
    <source>
        <dbReference type="ARBA" id="ARBA00067212"/>
    </source>
</evidence>
<evidence type="ECO:0000313" key="18">
    <source>
        <dbReference type="Proteomes" id="UP000239156"/>
    </source>
</evidence>
<comment type="subcellular location">
    <subcellularLocation>
        <location evidence="1">Nucleus</location>
    </subcellularLocation>
</comment>
<sequence>MSRLASSSKKGNLAGASARTKILSNLISNLDTVQVLISSIGFWIIPSTMTIDSKGIPMAYFIICLDTVVSVIDNIVWIVEEEMIWFYFGIEETKIKKMEEYRSLFPITSNLNKLLKSDIALSNEPEHLLIEQDLLTNPENQSLWISYIERLTEELQRDITDQRGKSNETQIRLLGAKLDSAQGRRAYQILVSVYERALIYFPKSFKLWRDYLQLRQSFILGQPAKKFNLAPNKKKNPQLKSAGGGDQALTVLDYISKPDSQLDDNERDMDGGGAWTGHLDSGLGYCEWKALASAHERSLIWLPQMPRLWLSYLTFLTHPSCPAPLSLSHTRHTFDRALRTLPHTLHERIWKPYLRWSEQIAGGETCIRVWRRYLAIDPSLTAHYVQFLVAEAESKTVDQDEADEDEEEEEEEDEDEEQERVGQPKYPSKALVAAKLLLGLVRKARKGKYKSPDGKSPYQLLLDFMELCEKFPTQVGISLKETLRRRERVKLAVTKDTETTLVESKDSDNKELATPGPFNGLIRMAGAPVPVNATLPRSGREKPEENTEAYDPDVDPANPSKLDIDLIVESEGLSVYKDQLGLLFTNLATYWIKRVEFDHARFTFENGISRVMTIRDFTTIFDGYAEFSEQYISTLMESLKDDDGGDEEEENELDTKMKEFEELMDRRPFLVNEVLLRRNPNDVQEWEKRIILFGNEDSDNQIVNTYLKAIQTINPKKSTPNFNQLFIHFAKWYEENGADLSNPDLPDLVNARKVFENAVNINFLKVDDLLKFGSNGPRWKSVMNRIEIFITDVKFNSRNYSEALRVIRRATIIPINYKKKSISFHDESLAVQVRLFKSLKLWSFRVDLEESIGTVESTQKAYDSIFELKIANAQKRMSFGKNHLKYMNEESIFEIWNTYLIKFIKRYQGNKIERTRDLFEQALENCPEKFVKSIFLIYSQFEQDFGLAKRAMGVLERATEKVGLEDRFEMFGYYIAKATENFGLPATRSIYEKAIKSLPNTQTAEMCLRFASLEQKLGEIDRARAIYAHSSQFCDPRTSPKFWETYHNFEIQHGSEDTFREMLRIKRAVQASYNTETSYLAAKAAAARAAGTTNNNNKISSTHQDQVGSLDDEGDPMSQLEKNEPSVNNSFVLSKERQEQLDQKVKNDVTSSTANQRSHSNMQPAIPASLLISADPREAAKILNKNTTTTTTTRNYEIYSRTQPKSKRPNHSQKAELERKSKKKKKEALGLQLRAELPTLPPTPLTPREIIQSTTLSRSFKKSNRVFSQIADSTTDLIQSDSNTSNQLNELAQLLRGDLSSRSWIDVIQGLIQKPHTTNPQEEEDHNYQILTQTLETIQGLFVTNQTVNLPIIGGTSSKTKPDPRSSSSSEHLDPNQQLECLEESSIIITKSVIRDQKRKNTSTTTTNNSRTGPTGKSKQQPRNGGTKQAGYNDNTSRGKRVSGSSSSEGEGEVDHISPHTPPDTSLDHPLHSHIGFEKLTGPTLVPGHKNLTIIISYLLILILPTLLLSILYTPPL</sequence>
<evidence type="ECO:0000259" key="15">
    <source>
        <dbReference type="Pfam" id="PF23231"/>
    </source>
</evidence>
<evidence type="ECO:0000259" key="14">
    <source>
        <dbReference type="Pfam" id="PF23220"/>
    </source>
</evidence>
<protein>
    <recommendedName>
        <fullName evidence="10">Pre-mRNA-splicing factor SYF1</fullName>
    </recommendedName>
    <alternativeName>
        <fullName evidence="11">Pre-mRNA-splicing factor syf1</fullName>
    </alternativeName>
</protein>
<dbReference type="GO" id="GO:0000349">
    <property type="term" value="P:generation of catalytic spliceosome for first transesterification step"/>
    <property type="evidence" value="ECO:0007669"/>
    <property type="project" value="TreeGrafter"/>
</dbReference>
<feature type="compositionally biased region" description="Polar residues" evidence="12">
    <location>
        <begin position="1148"/>
        <end position="1163"/>
    </location>
</feature>
<dbReference type="Pfam" id="PF23231">
    <property type="entry name" value="HAT_Syf1_CNRKL1_C"/>
    <property type="match status" value="1"/>
</dbReference>
<keyword evidence="6" id="KW-0677">Repeat</keyword>
<evidence type="ECO:0000256" key="5">
    <source>
        <dbReference type="ARBA" id="ARBA00022728"/>
    </source>
</evidence>
<feature type="non-terminal residue" evidence="17">
    <location>
        <position position="1517"/>
    </location>
</feature>
<feature type="transmembrane region" description="Helical" evidence="13">
    <location>
        <begin position="1492"/>
        <end position="1513"/>
    </location>
</feature>
<dbReference type="Pfam" id="PF23220">
    <property type="entry name" value="HAT_Syf1_M"/>
    <property type="match status" value="1"/>
</dbReference>
<dbReference type="InterPro" id="IPR055430">
    <property type="entry name" value="HAT_Syf1_CNRKL1_C"/>
</dbReference>
<dbReference type="GO" id="GO:0071007">
    <property type="term" value="C:U2-type catalytic step 2 spliceosome"/>
    <property type="evidence" value="ECO:0007669"/>
    <property type="project" value="TreeGrafter"/>
</dbReference>
<dbReference type="FunFam" id="1.25.40.10:FF:001378">
    <property type="entry name" value="Pre-mRNA-splicing factor SYF1"/>
    <property type="match status" value="1"/>
</dbReference>
<dbReference type="InterPro" id="IPR011990">
    <property type="entry name" value="TPR-like_helical_dom_sf"/>
</dbReference>
<dbReference type="InterPro" id="IPR003107">
    <property type="entry name" value="HAT"/>
</dbReference>
<comment type="function">
    <text evidence="9">Involved in pre-mRNA splicing and cell cycle progression.</text>
</comment>
<feature type="compositionally biased region" description="Acidic residues" evidence="12">
    <location>
        <begin position="399"/>
        <end position="418"/>
    </location>
</feature>
<dbReference type="SUPFAM" id="SSF48452">
    <property type="entry name" value="TPR-like"/>
    <property type="match status" value="2"/>
</dbReference>
<feature type="compositionally biased region" description="Basic and acidic residues" evidence="12">
    <location>
        <begin position="1134"/>
        <end position="1147"/>
    </location>
</feature>
<evidence type="ECO:0000256" key="6">
    <source>
        <dbReference type="ARBA" id="ARBA00022737"/>
    </source>
</evidence>
<dbReference type="Pfam" id="PF23233">
    <property type="entry name" value="HAT_Syf1_CNRKL1_N"/>
    <property type="match status" value="1"/>
</dbReference>
<dbReference type="VEuPathDB" id="FungiDB:PSTT_04149"/>
<feature type="compositionally biased region" description="Polar residues" evidence="12">
    <location>
        <begin position="1351"/>
        <end position="1379"/>
    </location>
</feature>
<dbReference type="InterPro" id="IPR056350">
    <property type="entry name" value="HAT_Syf1_central"/>
</dbReference>
<keyword evidence="8" id="KW-0539">Nucleus</keyword>
<proteinExistence type="inferred from homology"/>
<reference evidence="17" key="1">
    <citation type="submission" date="2017-12" db="EMBL/GenBank/DDBJ databases">
        <title>Gene loss provides genomic basis for host adaptation in cereal stripe rust fungi.</title>
        <authorList>
            <person name="Xia C."/>
        </authorList>
    </citation>
    <scope>NUCLEOTIDE SEQUENCE [LARGE SCALE GENOMIC DNA]</scope>
    <source>
        <strain evidence="17">93-210</strain>
    </source>
</reference>
<feature type="compositionally biased region" description="Polar residues" evidence="12">
    <location>
        <begin position="1413"/>
        <end position="1436"/>
    </location>
</feature>
<evidence type="ECO:0000256" key="12">
    <source>
        <dbReference type="SAM" id="MobiDB-lite"/>
    </source>
</evidence>
<feature type="region of interest" description="Disordered" evidence="12">
    <location>
        <begin position="1183"/>
        <end position="1228"/>
    </location>
</feature>
<evidence type="ECO:0000256" key="3">
    <source>
        <dbReference type="ARBA" id="ARBA00011524"/>
    </source>
</evidence>
<keyword evidence="5" id="KW-0747">Spliceosome</keyword>
<comment type="subunit">
    <text evidence="3">Associated with the spliceosome.</text>
</comment>
<dbReference type="GO" id="GO:0071014">
    <property type="term" value="C:post-mRNA release spliceosomal complex"/>
    <property type="evidence" value="ECO:0007669"/>
    <property type="project" value="TreeGrafter"/>
</dbReference>
<dbReference type="FunFam" id="1.25.40.10:FF:000137">
    <property type="entry name" value="Pre-mRNA-splicing factor syf1"/>
    <property type="match status" value="1"/>
</dbReference>
<evidence type="ECO:0000256" key="10">
    <source>
        <dbReference type="ARBA" id="ARBA00039472"/>
    </source>
</evidence>
<keyword evidence="4" id="KW-0507">mRNA processing</keyword>
<evidence type="ECO:0000256" key="4">
    <source>
        <dbReference type="ARBA" id="ARBA00022664"/>
    </source>
</evidence>
<dbReference type="GO" id="GO:0000974">
    <property type="term" value="C:Prp19 complex"/>
    <property type="evidence" value="ECO:0007669"/>
    <property type="project" value="TreeGrafter"/>
</dbReference>